<sequence length="400" mass="40941">MRLSLLALAASYCTSVLAQGAPQLNYIPSNVTAGTSYTLAWSGGDQAVVSLSLMQGPADNMVQVGTIAGTSENITDSSYAWQPDKSIANGDNYAIMITQDQQFSVSPQFAISGGKAAAASTTMATSTKSEATSTPTKTSSIESSSSSSASATLGALAATNSPIVDGHEKITKSGIVGIVIGIVAIGVAIFTFCVLIIASKALAKKGPSSSSSSETGGEAPLNSDRDMTMLHPNDASSSRSHTPADAYFKPNGPNGGEDEHTLHASSSSSPLKYPSSLNSPETLTNTPMQRAIDADNQSISPQGGWESHAYSVHPGALVPQYTGETMIGPNGLSTSPQNYPAPAGGFAAGVAEMGTRPDSMVIMRPQGTGESSSTVGSARGKERRLSPSSPPVASKLRMEV</sequence>
<feature type="compositionally biased region" description="Low complexity" evidence="2">
    <location>
        <begin position="265"/>
        <end position="280"/>
    </location>
</feature>
<evidence type="ECO:0000256" key="1">
    <source>
        <dbReference type="ARBA" id="ARBA00022729"/>
    </source>
</evidence>
<dbReference type="InterPro" id="IPR052982">
    <property type="entry name" value="SRP1/TIP1-like"/>
</dbReference>
<dbReference type="PANTHER" id="PTHR40633:SF1">
    <property type="entry name" value="GPI ANCHORED SERINE-THREONINE RICH PROTEIN (AFU_ORTHOLOGUE AFUA_1G03630)"/>
    <property type="match status" value="1"/>
</dbReference>
<organism evidence="6 7">
    <name type="scientific">Microthyrium microscopicum</name>
    <dbReference type="NCBI Taxonomy" id="703497"/>
    <lineage>
        <taxon>Eukaryota</taxon>
        <taxon>Fungi</taxon>
        <taxon>Dikarya</taxon>
        <taxon>Ascomycota</taxon>
        <taxon>Pezizomycotina</taxon>
        <taxon>Dothideomycetes</taxon>
        <taxon>Dothideomycetes incertae sedis</taxon>
        <taxon>Microthyriales</taxon>
        <taxon>Microthyriaceae</taxon>
        <taxon>Microthyrium</taxon>
    </lineage>
</organism>
<dbReference type="PANTHER" id="PTHR40633">
    <property type="entry name" value="MATRIX PROTEIN, PUTATIVE (AFU_ORTHOLOGUE AFUA_8G05410)-RELATED"/>
    <property type="match status" value="1"/>
</dbReference>
<feature type="transmembrane region" description="Helical" evidence="3">
    <location>
        <begin position="175"/>
        <end position="198"/>
    </location>
</feature>
<dbReference type="EMBL" id="MU004239">
    <property type="protein sequence ID" value="KAF2665886.1"/>
    <property type="molecule type" value="Genomic_DNA"/>
</dbReference>
<evidence type="ECO:0000313" key="6">
    <source>
        <dbReference type="EMBL" id="KAF2665886.1"/>
    </source>
</evidence>
<dbReference type="InterPro" id="IPR018466">
    <property type="entry name" value="Kre9/Knh1-like_N"/>
</dbReference>
<keyword evidence="3" id="KW-1133">Transmembrane helix</keyword>
<keyword evidence="3" id="KW-0472">Membrane</keyword>
<evidence type="ECO:0000256" key="3">
    <source>
        <dbReference type="SAM" id="Phobius"/>
    </source>
</evidence>
<feature type="domain" description="Yeast cell wall synthesis Kre9/Knh1-like N-terminal" evidence="5">
    <location>
        <begin position="30"/>
        <end position="111"/>
    </location>
</feature>
<dbReference type="Pfam" id="PF10342">
    <property type="entry name" value="Kre9_KNH"/>
    <property type="match status" value="1"/>
</dbReference>
<keyword evidence="3" id="KW-0812">Transmembrane</keyword>
<feature type="region of interest" description="Disordered" evidence="2">
    <location>
        <begin position="205"/>
        <end position="284"/>
    </location>
</feature>
<evidence type="ECO:0000259" key="5">
    <source>
        <dbReference type="Pfam" id="PF10342"/>
    </source>
</evidence>
<feature type="chain" id="PRO_5025588502" description="Yeast cell wall synthesis Kre9/Knh1-like N-terminal domain-containing protein" evidence="4">
    <location>
        <begin position="19"/>
        <end position="400"/>
    </location>
</feature>
<dbReference type="AlphaFoldDB" id="A0A6A6U2K6"/>
<accession>A0A6A6U2K6</accession>
<protein>
    <recommendedName>
        <fullName evidence="5">Yeast cell wall synthesis Kre9/Knh1-like N-terminal domain-containing protein</fullName>
    </recommendedName>
</protein>
<name>A0A6A6U2K6_9PEZI</name>
<proteinExistence type="predicted"/>
<keyword evidence="1 4" id="KW-0732">Signal</keyword>
<feature type="signal peptide" evidence="4">
    <location>
        <begin position="1"/>
        <end position="18"/>
    </location>
</feature>
<gene>
    <name evidence="6" type="ORF">BT63DRAFT_442241</name>
</gene>
<keyword evidence="7" id="KW-1185">Reference proteome</keyword>
<reference evidence="6" key="1">
    <citation type="journal article" date="2020" name="Stud. Mycol.">
        <title>101 Dothideomycetes genomes: a test case for predicting lifestyles and emergence of pathogens.</title>
        <authorList>
            <person name="Haridas S."/>
            <person name="Albert R."/>
            <person name="Binder M."/>
            <person name="Bloem J."/>
            <person name="Labutti K."/>
            <person name="Salamov A."/>
            <person name="Andreopoulos B."/>
            <person name="Baker S."/>
            <person name="Barry K."/>
            <person name="Bills G."/>
            <person name="Bluhm B."/>
            <person name="Cannon C."/>
            <person name="Castanera R."/>
            <person name="Culley D."/>
            <person name="Daum C."/>
            <person name="Ezra D."/>
            <person name="Gonzalez J."/>
            <person name="Henrissat B."/>
            <person name="Kuo A."/>
            <person name="Liang C."/>
            <person name="Lipzen A."/>
            <person name="Lutzoni F."/>
            <person name="Magnuson J."/>
            <person name="Mondo S."/>
            <person name="Nolan M."/>
            <person name="Ohm R."/>
            <person name="Pangilinan J."/>
            <person name="Park H.-J."/>
            <person name="Ramirez L."/>
            <person name="Alfaro M."/>
            <person name="Sun H."/>
            <person name="Tritt A."/>
            <person name="Yoshinaga Y."/>
            <person name="Zwiers L.-H."/>
            <person name="Turgeon B."/>
            <person name="Goodwin S."/>
            <person name="Spatafora J."/>
            <person name="Crous P."/>
            <person name="Grigoriev I."/>
        </authorList>
    </citation>
    <scope>NUCLEOTIDE SEQUENCE</scope>
    <source>
        <strain evidence="6">CBS 115976</strain>
    </source>
</reference>
<evidence type="ECO:0000313" key="7">
    <source>
        <dbReference type="Proteomes" id="UP000799302"/>
    </source>
</evidence>
<evidence type="ECO:0000256" key="4">
    <source>
        <dbReference type="SAM" id="SignalP"/>
    </source>
</evidence>
<feature type="region of interest" description="Disordered" evidence="2">
    <location>
        <begin position="124"/>
        <end position="146"/>
    </location>
</feature>
<dbReference type="Proteomes" id="UP000799302">
    <property type="component" value="Unassembled WGS sequence"/>
</dbReference>
<feature type="region of interest" description="Disordered" evidence="2">
    <location>
        <begin position="360"/>
        <end position="400"/>
    </location>
</feature>
<evidence type="ECO:0000256" key="2">
    <source>
        <dbReference type="SAM" id="MobiDB-lite"/>
    </source>
</evidence>
<dbReference type="OrthoDB" id="5589325at2759"/>